<feature type="domain" description="DDE-1" evidence="1">
    <location>
        <begin position="187"/>
        <end position="282"/>
    </location>
</feature>
<name>A0A284S757_ARMOS</name>
<keyword evidence="3" id="KW-1185">Reference proteome</keyword>
<dbReference type="STRING" id="47428.A0A284S757"/>
<evidence type="ECO:0000313" key="3">
    <source>
        <dbReference type="Proteomes" id="UP000219338"/>
    </source>
</evidence>
<evidence type="ECO:0000313" key="2">
    <source>
        <dbReference type="EMBL" id="SJL16830.1"/>
    </source>
</evidence>
<dbReference type="AlphaFoldDB" id="A0A284S757"/>
<dbReference type="InterPro" id="IPR004875">
    <property type="entry name" value="DDE_SF_endonuclease_dom"/>
</dbReference>
<organism evidence="2 3">
    <name type="scientific">Armillaria ostoyae</name>
    <name type="common">Armillaria root rot fungus</name>
    <dbReference type="NCBI Taxonomy" id="47428"/>
    <lineage>
        <taxon>Eukaryota</taxon>
        <taxon>Fungi</taxon>
        <taxon>Dikarya</taxon>
        <taxon>Basidiomycota</taxon>
        <taxon>Agaricomycotina</taxon>
        <taxon>Agaricomycetes</taxon>
        <taxon>Agaricomycetidae</taxon>
        <taxon>Agaricales</taxon>
        <taxon>Marasmiineae</taxon>
        <taxon>Physalacriaceae</taxon>
        <taxon>Armillaria</taxon>
    </lineage>
</organism>
<dbReference type="GO" id="GO:0003676">
    <property type="term" value="F:nucleic acid binding"/>
    <property type="evidence" value="ECO:0007669"/>
    <property type="project" value="InterPro"/>
</dbReference>
<proteinExistence type="predicted"/>
<sequence length="283" mass="32579">MQRYKQETGKEIKLNHATVINHVKGKNTHAQNNAQKAWLTLEEVEVIVMYIIKLGNCGFPLSHWRLKEHVDEILGAWLGDHFLIGGVGKKWTHRFLEKYSDRIKMTWSTPLEEKQGCAVNPHTNEAWFTMLGEVIKKYDIAEELTYRTDEIGCSESTGQRDRVMGAHDRRPHYQQIGGSRENIMIIVTICADGTSTPPAVIFKGRAYQVNWNISYSKKGWTNGKIGVEWIKIFDEQIKTKAAGRYHLLLVDGHNSHYTHEFLQYACTHEIIVLCYPSHATHVY</sequence>
<dbReference type="OrthoDB" id="2917041at2759"/>
<dbReference type="OMA" id="SRENIMI"/>
<evidence type="ECO:0000259" key="1">
    <source>
        <dbReference type="Pfam" id="PF03184"/>
    </source>
</evidence>
<gene>
    <name evidence="2" type="ORF">ARMOST_20359</name>
</gene>
<protein>
    <recommendedName>
        <fullName evidence="1">DDE-1 domain-containing protein</fullName>
    </recommendedName>
</protein>
<dbReference type="Proteomes" id="UP000219338">
    <property type="component" value="Unassembled WGS sequence"/>
</dbReference>
<dbReference type="Pfam" id="PF03184">
    <property type="entry name" value="DDE_1"/>
    <property type="match status" value="1"/>
</dbReference>
<dbReference type="EMBL" id="FUEG01000038">
    <property type="protein sequence ID" value="SJL16830.1"/>
    <property type="molecule type" value="Genomic_DNA"/>
</dbReference>
<accession>A0A284S757</accession>
<reference evidence="3" key="1">
    <citation type="journal article" date="2017" name="Nat. Ecol. Evol.">
        <title>Genome expansion and lineage-specific genetic innovations in the forest pathogenic fungi Armillaria.</title>
        <authorList>
            <person name="Sipos G."/>
            <person name="Prasanna A.N."/>
            <person name="Walter M.C."/>
            <person name="O'Connor E."/>
            <person name="Balint B."/>
            <person name="Krizsan K."/>
            <person name="Kiss B."/>
            <person name="Hess J."/>
            <person name="Varga T."/>
            <person name="Slot J."/>
            <person name="Riley R."/>
            <person name="Boka B."/>
            <person name="Rigling D."/>
            <person name="Barry K."/>
            <person name="Lee J."/>
            <person name="Mihaltcheva S."/>
            <person name="LaButti K."/>
            <person name="Lipzen A."/>
            <person name="Waldron R."/>
            <person name="Moloney N.M."/>
            <person name="Sperisen C."/>
            <person name="Kredics L."/>
            <person name="Vagvoelgyi C."/>
            <person name="Patrignani A."/>
            <person name="Fitzpatrick D."/>
            <person name="Nagy I."/>
            <person name="Doyle S."/>
            <person name="Anderson J.B."/>
            <person name="Grigoriev I.V."/>
            <person name="Gueldener U."/>
            <person name="Muensterkoetter M."/>
            <person name="Nagy L.G."/>
        </authorList>
    </citation>
    <scope>NUCLEOTIDE SEQUENCE [LARGE SCALE GENOMIC DNA]</scope>
    <source>
        <strain evidence="3">C18/9</strain>
    </source>
</reference>